<accession>A0A0D1A771</accession>
<dbReference type="STRING" id="1335616.WDC_0642"/>
<dbReference type="Proteomes" id="UP000032279">
    <property type="component" value="Unassembled WGS sequence"/>
</dbReference>
<comment type="caution">
    <text evidence="2">The sequence shown here is derived from an EMBL/GenBank/DDBJ whole genome shotgun (WGS) entry which is preliminary data.</text>
</comment>
<evidence type="ECO:0000313" key="3">
    <source>
        <dbReference type="Proteomes" id="UP000032279"/>
    </source>
</evidence>
<name>A0A0D1A771_9LACO</name>
<dbReference type="InterPro" id="IPR009343">
    <property type="entry name" value="DUF1002"/>
</dbReference>
<organism evidence="2 3">
    <name type="scientific">Paucilactobacillus wasatchensis</name>
    <dbReference type="NCBI Taxonomy" id="1335616"/>
    <lineage>
        <taxon>Bacteria</taxon>
        <taxon>Bacillati</taxon>
        <taxon>Bacillota</taxon>
        <taxon>Bacilli</taxon>
        <taxon>Lactobacillales</taxon>
        <taxon>Lactobacillaceae</taxon>
        <taxon>Paucilactobacillus</taxon>
    </lineage>
</organism>
<sequence>MKFIKKIALTLALVLVGAVAIPAATATVTYADTTADTSSSSAVQTQALSKPYVVYGAGLASSDRSSVASALGANDNYTALTSTATDYAQYISSSGTTDSAMISSVALAPADSGAGVKVNIVKYNGESNITEVTAQQYAMVATMAGVNDIIITVTANKAVSGQAALTGVYKALAADGITLSSENTTAANSVLNATQSAIDQNSGDKTYSGKLMAAVGTVSADLAKQRQNDNEYATKAEVREMLDKALANSNLSSKTPEASKVLIVNALIQVQKAPVSTSKTYISNVKNVASSLKGSVGSAMAKLGDFANSADGKALMAKYGNIFQRVWQRIVEFFEGIF</sequence>
<evidence type="ECO:0000313" key="2">
    <source>
        <dbReference type="EMBL" id="KIS03730.1"/>
    </source>
</evidence>
<keyword evidence="1" id="KW-0732">Signal</keyword>
<keyword evidence="3" id="KW-1185">Reference proteome</keyword>
<dbReference type="PATRIC" id="fig|1335616.4.peg.637"/>
<protein>
    <submittedName>
        <fullName evidence="2">Putative secreted protein</fullName>
    </submittedName>
</protein>
<reference evidence="2 3" key="1">
    <citation type="submission" date="2013-08" db="EMBL/GenBank/DDBJ databases">
        <title>Lactobacillus wasatchii sp. WDC04, a late gas producing bacteria isolated from aged chedder cheese.</title>
        <authorList>
            <person name="Oberg C.J."/>
            <person name="Culumber M."/>
            <person name="McMahon D.J."/>
            <person name="Broadbent J.R."/>
            <person name="Oberg T.S."/>
            <person name="Ortaki F."/>
        </authorList>
    </citation>
    <scope>NUCLEOTIDE SEQUENCE [LARGE SCALE GENOMIC DNA]</scope>
    <source>
        <strain evidence="2 3">WDC04</strain>
    </source>
</reference>
<feature type="signal peptide" evidence="1">
    <location>
        <begin position="1"/>
        <end position="26"/>
    </location>
</feature>
<proteinExistence type="predicted"/>
<dbReference type="EMBL" id="AWTT01000011">
    <property type="protein sequence ID" value="KIS03730.1"/>
    <property type="molecule type" value="Genomic_DNA"/>
</dbReference>
<gene>
    <name evidence="2" type="ORF">WDC_0642</name>
</gene>
<evidence type="ECO:0000256" key="1">
    <source>
        <dbReference type="SAM" id="SignalP"/>
    </source>
</evidence>
<dbReference type="OrthoDB" id="9810153at2"/>
<dbReference type="RefSeq" id="WP_044010346.1">
    <property type="nucleotide sequence ID" value="NZ_AWTT01000011.1"/>
</dbReference>
<dbReference type="AlphaFoldDB" id="A0A0D1A771"/>
<dbReference type="Pfam" id="PF06207">
    <property type="entry name" value="DUF1002"/>
    <property type="match status" value="1"/>
</dbReference>
<feature type="chain" id="PRO_5039551869" evidence="1">
    <location>
        <begin position="27"/>
        <end position="338"/>
    </location>
</feature>